<dbReference type="KEGG" id="tva:4744096"/>
<keyword evidence="5" id="KW-1185">Reference proteome</keyword>
<dbReference type="Pfam" id="PF12017">
    <property type="entry name" value="Tnp_P_element"/>
    <property type="match status" value="1"/>
</dbReference>
<evidence type="ECO:0000313" key="4">
    <source>
        <dbReference type="EMBL" id="EAX86451.1"/>
    </source>
</evidence>
<feature type="domain" description="THAP9-like helix-turn-helix" evidence="3">
    <location>
        <begin position="55"/>
        <end position="122"/>
    </location>
</feature>
<dbReference type="Gene3D" id="3.90.70.10">
    <property type="entry name" value="Cysteine proteinases"/>
    <property type="match status" value="1"/>
</dbReference>
<dbReference type="Proteomes" id="UP000001542">
    <property type="component" value="Unassembled WGS sequence"/>
</dbReference>
<proteinExistence type="predicted"/>
<reference evidence="4" key="1">
    <citation type="submission" date="2006-10" db="EMBL/GenBank/DDBJ databases">
        <authorList>
            <person name="Amadeo P."/>
            <person name="Zhao Q."/>
            <person name="Wortman J."/>
            <person name="Fraser-Liggett C."/>
            <person name="Carlton J."/>
        </authorList>
    </citation>
    <scope>NUCLEOTIDE SEQUENCE</scope>
    <source>
        <strain evidence="4">G3</strain>
    </source>
</reference>
<feature type="compositionally biased region" description="Polar residues" evidence="1">
    <location>
        <begin position="681"/>
        <end position="690"/>
    </location>
</feature>
<dbReference type="InParanoid" id="A2G8R7"/>
<feature type="compositionally biased region" description="Low complexity" evidence="1">
    <location>
        <begin position="645"/>
        <end position="654"/>
    </location>
</feature>
<feature type="compositionally biased region" description="Polar residues" evidence="1">
    <location>
        <begin position="619"/>
        <end position="629"/>
    </location>
</feature>
<dbReference type="EMBL" id="DS114647">
    <property type="protein sequence ID" value="EAX86451.1"/>
    <property type="molecule type" value="Genomic_DNA"/>
</dbReference>
<dbReference type="RefSeq" id="XP_001299381.1">
    <property type="nucleotide sequence ID" value="XM_001299380.1"/>
</dbReference>
<keyword evidence="2" id="KW-0472">Membrane</keyword>
<evidence type="ECO:0000256" key="2">
    <source>
        <dbReference type="SAM" id="Phobius"/>
    </source>
</evidence>
<protein>
    <recommendedName>
        <fullName evidence="3">THAP9-like helix-turn-helix domain-containing protein</fullName>
    </recommendedName>
</protein>
<feature type="compositionally biased region" description="Low complexity" evidence="1">
    <location>
        <begin position="664"/>
        <end position="673"/>
    </location>
</feature>
<keyword evidence="2" id="KW-0812">Transmembrane</keyword>
<reference evidence="4" key="2">
    <citation type="journal article" date="2007" name="Science">
        <title>Draft genome sequence of the sexually transmitted pathogen Trichomonas vaginalis.</title>
        <authorList>
            <person name="Carlton J.M."/>
            <person name="Hirt R.P."/>
            <person name="Silva J.C."/>
            <person name="Delcher A.L."/>
            <person name="Schatz M."/>
            <person name="Zhao Q."/>
            <person name="Wortman J.R."/>
            <person name="Bidwell S.L."/>
            <person name="Alsmark U.C.M."/>
            <person name="Besteiro S."/>
            <person name="Sicheritz-Ponten T."/>
            <person name="Noel C.J."/>
            <person name="Dacks J.B."/>
            <person name="Foster P.G."/>
            <person name="Simillion C."/>
            <person name="Van de Peer Y."/>
            <person name="Miranda-Saavedra D."/>
            <person name="Barton G.J."/>
            <person name="Westrop G.D."/>
            <person name="Mueller S."/>
            <person name="Dessi D."/>
            <person name="Fiori P.L."/>
            <person name="Ren Q."/>
            <person name="Paulsen I."/>
            <person name="Zhang H."/>
            <person name="Bastida-Corcuera F.D."/>
            <person name="Simoes-Barbosa A."/>
            <person name="Brown M.T."/>
            <person name="Hayes R.D."/>
            <person name="Mukherjee M."/>
            <person name="Okumura C.Y."/>
            <person name="Schneider R."/>
            <person name="Smith A.J."/>
            <person name="Vanacova S."/>
            <person name="Villalvazo M."/>
            <person name="Haas B.J."/>
            <person name="Pertea M."/>
            <person name="Feldblyum T.V."/>
            <person name="Utterback T.R."/>
            <person name="Shu C.L."/>
            <person name="Osoegawa K."/>
            <person name="de Jong P.J."/>
            <person name="Hrdy I."/>
            <person name="Horvathova L."/>
            <person name="Zubacova Z."/>
            <person name="Dolezal P."/>
            <person name="Malik S.B."/>
            <person name="Logsdon J.M. Jr."/>
            <person name="Henze K."/>
            <person name="Gupta A."/>
            <person name="Wang C.C."/>
            <person name="Dunne R.L."/>
            <person name="Upcroft J.A."/>
            <person name="Upcroft P."/>
            <person name="White O."/>
            <person name="Salzberg S.L."/>
            <person name="Tang P."/>
            <person name="Chiu C.-H."/>
            <person name="Lee Y.-S."/>
            <person name="Embley T.M."/>
            <person name="Coombs G.H."/>
            <person name="Mottram J.C."/>
            <person name="Tachezy J."/>
            <person name="Fraser-Liggett C.M."/>
            <person name="Johnson P.J."/>
        </authorList>
    </citation>
    <scope>NUCLEOTIDE SEQUENCE [LARGE SCALE GENOMIC DNA]</scope>
    <source>
        <strain evidence="4">G3</strain>
    </source>
</reference>
<dbReference type="AlphaFoldDB" id="A2G8R7"/>
<sequence>MAKERSIIANQAKSELLRKLLSRREKLSQQWKENNPQTKENIEKPKNILEKKEEIKKMFSDMKSEEGLVILTDIVYNAQISDPKNRRYEEETYEFSFILYFMSPKTYKTMRLYIPLPSKSSIYDKYGPLLELIKNDLIEDSGICELYTIIKEIPPKIVIKDGNEEKFTPVYSLGIDALYSEKHENAKDIALFVFLLMPLNFIGPSLIIHLIKHKTGSVKDIKSEVQQSISKVRSVVRDNLPFVIVDSETGYDKLFTVLENELLPKNFTLQSIIEAIAKKIASTYILIPDIIHIGKNLRTFLVLDIGKRIFVCYPSDKYVSLEIIKKVTKLHACLEDIQDQSRMNDSYAVALFSVSNCKKLFDEEHYHEMLWLCPMALIFETLRNPVITVKTRLVLLEIAFLIIRHFIHQYQKLGCSERLDDFIDNDNKSHLAYLYGRLEVLRRIELVIGAIYYSFQNYENIDTQHLTTMSVEHINALIRMFSKNYERVEDLVNGAAHAVADTEKRIEHNWEKLNLTYELKIDSGGTKVLGENLTEDFNFEDIPIQHFSKSILYLVGWQSQKLSASNLEIAINAWKNLLSFLDKNHAKINDKKEISGKKPRSYSRNLEKIPNKIQEKRTNVNGISTSENIESGIEKINKRNSKGKSQTSSSSATTRGEEPKHDTTQTSSSSATTRGEEPKHNTTQTSSKTTSLISQNKDLTLNNIDQNLITDICIISLNSKYTFAMPSFFSIFIKRLLQQIDQDINDSCSCDHTQTNNFNKFQIEIFRIISNSITFGTKIANSRDKFPVIRIAGYEAMDSHVFHDLEQFKSKINFYIEHAIPDKPNISKIFDIVTTSLLLLISHQAEYPDDSIYANFYAIIKEILENLKSPILKYLNAARSYGIRMQPKLADFKRQREILLKYFRSKSTLYTPSYSFFGKHNNINFADNICLFPTQDISFEMKFLQHDPEEKQIKSRNQILYSEISTSISFRTSNDYSGGLLNKMNNCYANCILQALTINPFTGHYLHYVIQNLTSTQSRSKGGKLLRELNEIIFRNPTKPFDPSITSFLEFCFSNYILF</sequence>
<organism evidence="4 5">
    <name type="scientific">Trichomonas vaginalis (strain ATCC PRA-98 / G3)</name>
    <dbReference type="NCBI Taxonomy" id="412133"/>
    <lineage>
        <taxon>Eukaryota</taxon>
        <taxon>Metamonada</taxon>
        <taxon>Parabasalia</taxon>
        <taxon>Trichomonadida</taxon>
        <taxon>Trichomonadidae</taxon>
        <taxon>Trichomonas</taxon>
    </lineage>
</organism>
<evidence type="ECO:0000313" key="5">
    <source>
        <dbReference type="Proteomes" id="UP000001542"/>
    </source>
</evidence>
<feature type="region of interest" description="Disordered" evidence="1">
    <location>
        <begin position="591"/>
        <end position="690"/>
    </location>
</feature>
<accession>A2G8R7</accession>
<keyword evidence="2" id="KW-1133">Transmembrane helix</keyword>
<name>A2G8R7_TRIV3</name>
<dbReference type="VEuPathDB" id="TrichDB:TVAG_TEG_DS114639_1_1"/>
<dbReference type="VEuPathDB" id="TrichDB:TVAGG3_0767540"/>
<feature type="transmembrane region" description="Helical" evidence="2">
    <location>
        <begin position="189"/>
        <end position="211"/>
    </location>
</feature>
<feature type="compositionally biased region" description="Basic and acidic residues" evidence="1">
    <location>
        <begin position="605"/>
        <end position="618"/>
    </location>
</feature>
<evidence type="ECO:0000256" key="1">
    <source>
        <dbReference type="SAM" id="MobiDB-lite"/>
    </source>
</evidence>
<gene>
    <name evidence="4" type="ORF">TVAG_138220</name>
</gene>
<evidence type="ECO:0000259" key="3">
    <source>
        <dbReference type="Pfam" id="PF12017"/>
    </source>
</evidence>
<dbReference type="InterPro" id="IPR021896">
    <property type="entry name" value="THAP9-like_HTH"/>
</dbReference>